<proteinExistence type="predicted"/>
<evidence type="ECO:0000313" key="2">
    <source>
        <dbReference type="Proteomes" id="UP000267821"/>
    </source>
</evidence>
<dbReference type="EMBL" id="ML121642">
    <property type="protein sequence ID" value="RPB18334.1"/>
    <property type="molecule type" value="Genomic_DNA"/>
</dbReference>
<dbReference type="AlphaFoldDB" id="A0A3N4L607"/>
<name>A0A3N4L607_9PEZI</name>
<gene>
    <name evidence="1" type="ORF">L211DRAFT_854222</name>
</gene>
<dbReference type="InParanoid" id="A0A3N4L607"/>
<reference evidence="1 2" key="1">
    <citation type="journal article" date="2018" name="Nat. Ecol. Evol.">
        <title>Pezizomycetes genomes reveal the molecular basis of ectomycorrhizal truffle lifestyle.</title>
        <authorList>
            <person name="Murat C."/>
            <person name="Payen T."/>
            <person name="Noel B."/>
            <person name="Kuo A."/>
            <person name="Morin E."/>
            <person name="Chen J."/>
            <person name="Kohler A."/>
            <person name="Krizsan K."/>
            <person name="Balestrini R."/>
            <person name="Da Silva C."/>
            <person name="Montanini B."/>
            <person name="Hainaut M."/>
            <person name="Levati E."/>
            <person name="Barry K.W."/>
            <person name="Belfiori B."/>
            <person name="Cichocki N."/>
            <person name="Clum A."/>
            <person name="Dockter R.B."/>
            <person name="Fauchery L."/>
            <person name="Guy J."/>
            <person name="Iotti M."/>
            <person name="Le Tacon F."/>
            <person name="Lindquist E.A."/>
            <person name="Lipzen A."/>
            <person name="Malagnac F."/>
            <person name="Mello A."/>
            <person name="Molinier V."/>
            <person name="Miyauchi S."/>
            <person name="Poulain J."/>
            <person name="Riccioni C."/>
            <person name="Rubini A."/>
            <person name="Sitrit Y."/>
            <person name="Splivallo R."/>
            <person name="Traeger S."/>
            <person name="Wang M."/>
            <person name="Zifcakova L."/>
            <person name="Wipf D."/>
            <person name="Zambonelli A."/>
            <person name="Paolocci F."/>
            <person name="Nowrousian M."/>
            <person name="Ottonello S."/>
            <person name="Baldrian P."/>
            <person name="Spatafora J.W."/>
            <person name="Henrissat B."/>
            <person name="Nagy L.G."/>
            <person name="Aury J.M."/>
            <person name="Wincker P."/>
            <person name="Grigoriev I.V."/>
            <person name="Bonfante P."/>
            <person name="Martin F.M."/>
        </authorList>
    </citation>
    <scope>NUCLEOTIDE SEQUENCE [LARGE SCALE GENOMIC DNA]</scope>
    <source>
        <strain evidence="1 2">ATCC MYA-4762</strain>
    </source>
</reference>
<organism evidence="1 2">
    <name type="scientific">Terfezia boudieri ATCC MYA-4762</name>
    <dbReference type="NCBI Taxonomy" id="1051890"/>
    <lineage>
        <taxon>Eukaryota</taxon>
        <taxon>Fungi</taxon>
        <taxon>Dikarya</taxon>
        <taxon>Ascomycota</taxon>
        <taxon>Pezizomycotina</taxon>
        <taxon>Pezizomycetes</taxon>
        <taxon>Pezizales</taxon>
        <taxon>Pezizaceae</taxon>
        <taxon>Terfezia</taxon>
    </lineage>
</organism>
<keyword evidence="2" id="KW-1185">Reference proteome</keyword>
<dbReference type="Proteomes" id="UP000267821">
    <property type="component" value="Unassembled WGS sequence"/>
</dbReference>
<evidence type="ECO:0000313" key="1">
    <source>
        <dbReference type="EMBL" id="RPB18334.1"/>
    </source>
</evidence>
<protein>
    <submittedName>
        <fullName evidence="1">Uncharacterized protein</fullName>
    </submittedName>
</protein>
<sequence length="155" mass="16448">MTSSCEPRLAGATISDQIEYDTEDNSLALSLLQQTLSSAFNDGPLSDPGTLNSSITVGSCPTMLWRVLSDGLEIENSVENVPAQSPNDRGPGIPAWLQLMVDGIKDRQPVIPGVTSTNYPNDGANDGGLIEVKVDRETAANIAAWLPSMVNYIDG</sequence>
<accession>A0A3N4L607</accession>